<feature type="domain" description="HTH luxR-type" evidence="5">
    <location>
        <begin position="259"/>
        <end position="323"/>
    </location>
</feature>
<dbReference type="SMART" id="SM00421">
    <property type="entry name" value="HTH_LUXR"/>
    <property type="match status" value="1"/>
</dbReference>
<proteinExistence type="predicted"/>
<dbReference type="PANTHER" id="PTHR44688:SF16">
    <property type="entry name" value="DNA-BINDING TRANSCRIPTIONAL ACTIVATOR DEVR_DOSR"/>
    <property type="match status" value="1"/>
</dbReference>
<keyword evidence="7" id="KW-1185">Reference proteome</keyword>
<accession>A0ABU6IVP3</accession>
<dbReference type="PRINTS" id="PR00038">
    <property type="entry name" value="HTHLUXR"/>
</dbReference>
<dbReference type="Pfam" id="PF00196">
    <property type="entry name" value="GerE"/>
    <property type="match status" value="1"/>
</dbReference>
<keyword evidence="4" id="KW-0812">Transmembrane</keyword>
<evidence type="ECO:0000313" key="7">
    <source>
        <dbReference type="Proteomes" id="UP001343724"/>
    </source>
</evidence>
<evidence type="ECO:0000313" key="6">
    <source>
        <dbReference type="EMBL" id="MEC4293897.1"/>
    </source>
</evidence>
<feature type="transmembrane region" description="Helical" evidence="4">
    <location>
        <begin position="121"/>
        <end position="141"/>
    </location>
</feature>
<comment type="caution">
    <text evidence="6">The sequence shown here is derived from an EMBL/GenBank/DDBJ whole genome shotgun (WGS) entry which is preliminary data.</text>
</comment>
<feature type="transmembrane region" description="Helical" evidence="4">
    <location>
        <begin position="6"/>
        <end position="23"/>
    </location>
</feature>
<name>A0ABU6IVP3_9ACTN</name>
<feature type="transmembrane region" description="Helical" evidence="4">
    <location>
        <begin position="176"/>
        <end position="198"/>
    </location>
</feature>
<dbReference type="InterPro" id="IPR016032">
    <property type="entry name" value="Sig_transdc_resp-reg_C-effctor"/>
</dbReference>
<dbReference type="SUPFAM" id="SSF46894">
    <property type="entry name" value="C-terminal effector domain of the bipartite response regulators"/>
    <property type="match status" value="1"/>
</dbReference>
<evidence type="ECO:0000256" key="4">
    <source>
        <dbReference type="SAM" id="Phobius"/>
    </source>
</evidence>
<dbReference type="PROSITE" id="PS50043">
    <property type="entry name" value="HTH_LUXR_2"/>
    <property type="match status" value="1"/>
</dbReference>
<protein>
    <submittedName>
        <fullName evidence="6">LuxR C-terminal-related transcriptional regulator</fullName>
    </submittedName>
</protein>
<dbReference type="EMBL" id="JAYMFH010000001">
    <property type="protein sequence ID" value="MEC4293897.1"/>
    <property type="molecule type" value="Genomic_DNA"/>
</dbReference>
<keyword evidence="4" id="KW-0472">Membrane</keyword>
<dbReference type="InterPro" id="IPR000792">
    <property type="entry name" value="Tscrpt_reg_LuxR_C"/>
</dbReference>
<dbReference type="CDD" id="cd06170">
    <property type="entry name" value="LuxR_C_like"/>
    <property type="match status" value="1"/>
</dbReference>
<keyword evidence="2" id="KW-0238">DNA-binding</keyword>
<evidence type="ECO:0000256" key="1">
    <source>
        <dbReference type="ARBA" id="ARBA00023015"/>
    </source>
</evidence>
<evidence type="ECO:0000256" key="2">
    <source>
        <dbReference type="ARBA" id="ARBA00023125"/>
    </source>
</evidence>
<organism evidence="6 7">
    <name type="scientific">Adlercreutzia shanghongiae</name>
    <dbReference type="NCBI Taxonomy" id="3111773"/>
    <lineage>
        <taxon>Bacteria</taxon>
        <taxon>Bacillati</taxon>
        <taxon>Actinomycetota</taxon>
        <taxon>Coriobacteriia</taxon>
        <taxon>Eggerthellales</taxon>
        <taxon>Eggerthellaceae</taxon>
        <taxon>Adlercreutzia</taxon>
    </lineage>
</organism>
<evidence type="ECO:0000259" key="5">
    <source>
        <dbReference type="PROSITE" id="PS50043"/>
    </source>
</evidence>
<evidence type="ECO:0000256" key="3">
    <source>
        <dbReference type="ARBA" id="ARBA00023163"/>
    </source>
</evidence>
<dbReference type="Proteomes" id="UP001343724">
    <property type="component" value="Unassembled WGS sequence"/>
</dbReference>
<gene>
    <name evidence="6" type="ORF">VJ920_01065</name>
</gene>
<keyword evidence="4" id="KW-1133">Transmembrane helix</keyword>
<reference evidence="6 7" key="1">
    <citation type="submission" date="2024-01" db="EMBL/GenBank/DDBJ databases">
        <title>novel species in genus Adlercreutzia.</title>
        <authorList>
            <person name="Liu X."/>
        </authorList>
    </citation>
    <scope>NUCLEOTIDE SEQUENCE [LARGE SCALE GENOMIC DNA]</scope>
    <source>
        <strain evidence="6 7">R22</strain>
    </source>
</reference>
<keyword evidence="1" id="KW-0805">Transcription regulation</keyword>
<dbReference type="Gene3D" id="1.10.10.10">
    <property type="entry name" value="Winged helix-like DNA-binding domain superfamily/Winged helix DNA-binding domain"/>
    <property type="match status" value="1"/>
</dbReference>
<keyword evidence="3" id="KW-0804">Transcription</keyword>
<dbReference type="RefSeq" id="WP_326454170.1">
    <property type="nucleotide sequence ID" value="NZ_JAYMFH010000001.1"/>
</dbReference>
<feature type="transmembrane region" description="Helical" evidence="4">
    <location>
        <begin position="148"/>
        <end position="170"/>
    </location>
</feature>
<dbReference type="InterPro" id="IPR036388">
    <property type="entry name" value="WH-like_DNA-bd_sf"/>
</dbReference>
<feature type="transmembrane region" description="Helical" evidence="4">
    <location>
        <begin position="210"/>
        <end position="228"/>
    </location>
</feature>
<feature type="transmembrane region" description="Helical" evidence="4">
    <location>
        <begin position="96"/>
        <end position="115"/>
    </location>
</feature>
<dbReference type="PANTHER" id="PTHR44688">
    <property type="entry name" value="DNA-BINDING TRANSCRIPTIONAL ACTIVATOR DEVR_DOSR"/>
    <property type="match status" value="1"/>
</dbReference>
<sequence length="323" mass="35296">MLIFELSLASIIMIICYFLLIALPTFAAPWIALSLPLTAGMIALSPTNPEERETSPKAAAKQTPNIPLFVASILLSGGISKTLLTNNWVAADSFGWLWATIPLGIALCLLSVFASAKNAPIVTYSFLSSFVSFVVLCTLFLPSQHFSLAGLMFASAWFLLVYTIASSIWLGGLHSANPSVFACAIIGWFFFLTEATAYFTKFFPMHDTSLLIIAVVLLMISLALMMIASNLQATRSDNNGTASSLKSPEETDIIEHCRAIAGQYGLTEREYDVLTLLAKGNSLKSIAEKLIVSENTVKSHRRHVYQKLGINSRQSLIDMIERN</sequence>